<dbReference type="OrthoDB" id="9785398at2"/>
<dbReference type="Gene3D" id="3.20.20.60">
    <property type="entry name" value="Phosphoenolpyruvate-binding domains"/>
    <property type="match status" value="1"/>
</dbReference>
<dbReference type="Proteomes" id="UP000256310">
    <property type="component" value="Unassembled WGS sequence"/>
</dbReference>
<keyword evidence="2" id="KW-1185">Reference proteome</keyword>
<dbReference type="PANTHER" id="PTHR42905">
    <property type="entry name" value="PHOSPHOENOLPYRUVATE CARBOXYLASE"/>
    <property type="match status" value="1"/>
</dbReference>
<dbReference type="CDD" id="cd00377">
    <property type="entry name" value="ICL_PEPM"/>
    <property type="match status" value="1"/>
</dbReference>
<dbReference type="InterPro" id="IPR015813">
    <property type="entry name" value="Pyrv/PenolPyrv_kinase-like_dom"/>
</dbReference>
<dbReference type="RefSeq" id="WP_116235997.1">
    <property type="nucleotide sequence ID" value="NZ_QRDP01000004.1"/>
</dbReference>
<protein>
    <submittedName>
        <fullName evidence="1">2-methylisocitrate lyase-like PEP mutase family enzyme</fullName>
    </submittedName>
</protein>
<dbReference type="InterPro" id="IPR040442">
    <property type="entry name" value="Pyrv_kinase-like_dom_sf"/>
</dbReference>
<organism evidence="1 2">
    <name type="scientific">Parasphingopyxis lamellibrachiae</name>
    <dbReference type="NCBI Taxonomy" id="680125"/>
    <lineage>
        <taxon>Bacteria</taxon>
        <taxon>Pseudomonadati</taxon>
        <taxon>Pseudomonadota</taxon>
        <taxon>Alphaproteobacteria</taxon>
        <taxon>Sphingomonadales</taxon>
        <taxon>Sphingomonadaceae</taxon>
        <taxon>Parasphingopyxis</taxon>
    </lineage>
</organism>
<evidence type="ECO:0000313" key="2">
    <source>
        <dbReference type="Proteomes" id="UP000256310"/>
    </source>
</evidence>
<gene>
    <name evidence="1" type="ORF">DFR46_1638</name>
</gene>
<name>A0A3D9FGF6_9SPHN</name>
<dbReference type="Pfam" id="PF13714">
    <property type="entry name" value="PEP_mutase"/>
    <property type="match status" value="1"/>
</dbReference>
<dbReference type="EMBL" id="QRDP01000004">
    <property type="protein sequence ID" value="RED16612.1"/>
    <property type="molecule type" value="Genomic_DNA"/>
</dbReference>
<dbReference type="GO" id="GO:0016829">
    <property type="term" value="F:lyase activity"/>
    <property type="evidence" value="ECO:0007669"/>
    <property type="project" value="UniProtKB-KW"/>
</dbReference>
<reference evidence="1 2" key="1">
    <citation type="submission" date="2018-07" db="EMBL/GenBank/DDBJ databases">
        <title>Genomic Encyclopedia of Type Strains, Phase IV (KMG-IV): sequencing the most valuable type-strain genomes for metagenomic binning, comparative biology and taxonomic classification.</title>
        <authorList>
            <person name="Goeker M."/>
        </authorList>
    </citation>
    <scope>NUCLEOTIDE SEQUENCE [LARGE SCALE GENOMIC DNA]</scope>
    <source>
        <strain evidence="1 2">DSM 26725</strain>
    </source>
</reference>
<evidence type="ECO:0000313" key="1">
    <source>
        <dbReference type="EMBL" id="RED16612.1"/>
    </source>
</evidence>
<accession>A0A3D9FGF6</accession>
<comment type="caution">
    <text evidence="1">The sequence shown here is derived from an EMBL/GenBank/DDBJ whole genome shotgun (WGS) entry which is preliminary data.</text>
</comment>
<keyword evidence="1" id="KW-0456">Lyase</keyword>
<dbReference type="InterPro" id="IPR039556">
    <property type="entry name" value="ICL/PEPM"/>
</dbReference>
<dbReference type="SUPFAM" id="SSF51621">
    <property type="entry name" value="Phosphoenolpyruvate/pyruvate domain"/>
    <property type="match status" value="1"/>
</dbReference>
<proteinExistence type="predicted"/>
<sequence>MTDQQDRARTFHALHVPGDPLILFNIWDAGSALAVAKAGAKALATGSASVAGARGYSDAESLPMQQALTNAERIVEAVDLPLTVDFEGGYAVEPVLVAVHANAIIETGAIGINFEDQVIGGKGLHPVELQAERIAAIHTVAESAGVDFFINARTDMWLGAGRSTVAEDQRFDEAVTRAKAYADAGASGFFAPGLTDESEIAALCEACPLPVNAMMFDAMPDHKRLGELGVARISHGPGPWRDAMSALTEAAKPLYSG</sequence>
<dbReference type="PANTHER" id="PTHR42905:SF16">
    <property type="entry name" value="CARBOXYPHOSPHONOENOLPYRUVATE PHOSPHONOMUTASE-LIKE PROTEIN (AFU_ORTHOLOGUE AFUA_5G07230)"/>
    <property type="match status" value="1"/>
</dbReference>
<dbReference type="AlphaFoldDB" id="A0A3D9FGF6"/>